<dbReference type="InterPro" id="IPR046373">
    <property type="entry name" value="Acyl-CoA_Oxase/DH_mid-dom_sf"/>
</dbReference>
<proteinExistence type="inferred from homology"/>
<organism evidence="6 7">
    <name type="scientific">Aureimonas populi</name>
    <dbReference type="NCBI Taxonomy" id="1701758"/>
    <lineage>
        <taxon>Bacteria</taxon>
        <taxon>Pseudomonadati</taxon>
        <taxon>Pseudomonadota</taxon>
        <taxon>Alphaproteobacteria</taxon>
        <taxon>Hyphomicrobiales</taxon>
        <taxon>Aurantimonadaceae</taxon>
        <taxon>Aureimonas</taxon>
    </lineage>
</organism>
<evidence type="ECO:0000259" key="5">
    <source>
        <dbReference type="Pfam" id="PF00441"/>
    </source>
</evidence>
<accession>A0ABW5CFY3</accession>
<dbReference type="InterPro" id="IPR009100">
    <property type="entry name" value="AcylCoA_DH/oxidase_NM_dom_sf"/>
</dbReference>
<dbReference type="InterPro" id="IPR009075">
    <property type="entry name" value="AcylCo_DH/oxidase_C"/>
</dbReference>
<dbReference type="Proteomes" id="UP001597371">
    <property type="component" value="Unassembled WGS sequence"/>
</dbReference>
<dbReference type="InterPro" id="IPR036250">
    <property type="entry name" value="AcylCo_DH-like_C"/>
</dbReference>
<dbReference type="Gene3D" id="1.10.540.10">
    <property type="entry name" value="Acyl-CoA dehydrogenase/oxidase, N-terminal domain"/>
    <property type="match status" value="1"/>
</dbReference>
<keyword evidence="4" id="KW-0274">FAD</keyword>
<dbReference type="Pfam" id="PF00441">
    <property type="entry name" value="Acyl-CoA_dh_1"/>
    <property type="match status" value="1"/>
</dbReference>
<comment type="caution">
    <text evidence="6">The sequence shown here is derived from an EMBL/GenBank/DDBJ whole genome shotgun (WGS) entry which is preliminary data.</text>
</comment>
<dbReference type="SUPFAM" id="SSF47203">
    <property type="entry name" value="Acyl-CoA dehydrogenase C-terminal domain-like"/>
    <property type="match status" value="1"/>
</dbReference>
<dbReference type="EMBL" id="JBHUIJ010000002">
    <property type="protein sequence ID" value="MFD2236164.1"/>
    <property type="molecule type" value="Genomic_DNA"/>
</dbReference>
<dbReference type="InterPro" id="IPR037069">
    <property type="entry name" value="AcylCoA_DH/ox_N_sf"/>
</dbReference>
<keyword evidence="3" id="KW-0285">Flavoprotein</keyword>
<keyword evidence="7" id="KW-1185">Reference proteome</keyword>
<evidence type="ECO:0000256" key="2">
    <source>
        <dbReference type="ARBA" id="ARBA00009347"/>
    </source>
</evidence>
<evidence type="ECO:0000256" key="4">
    <source>
        <dbReference type="ARBA" id="ARBA00022827"/>
    </source>
</evidence>
<comment type="cofactor">
    <cofactor evidence="1">
        <name>FAD</name>
        <dbReference type="ChEBI" id="CHEBI:57692"/>
    </cofactor>
</comment>
<name>A0ABW5CFY3_9HYPH</name>
<dbReference type="Gene3D" id="1.20.140.10">
    <property type="entry name" value="Butyryl-CoA Dehydrogenase, subunit A, domain 3"/>
    <property type="match status" value="1"/>
</dbReference>
<dbReference type="Gene3D" id="2.40.110.10">
    <property type="entry name" value="Butyryl-CoA Dehydrogenase, subunit A, domain 2"/>
    <property type="match status" value="1"/>
</dbReference>
<reference evidence="7" key="1">
    <citation type="journal article" date="2019" name="Int. J. Syst. Evol. Microbiol.">
        <title>The Global Catalogue of Microorganisms (GCM) 10K type strain sequencing project: providing services to taxonomists for standard genome sequencing and annotation.</title>
        <authorList>
            <consortium name="The Broad Institute Genomics Platform"/>
            <consortium name="The Broad Institute Genome Sequencing Center for Infectious Disease"/>
            <person name="Wu L."/>
            <person name="Ma J."/>
        </authorList>
    </citation>
    <scope>NUCLEOTIDE SEQUENCE [LARGE SCALE GENOMIC DNA]</scope>
    <source>
        <strain evidence="7">ZS-35-S2</strain>
    </source>
</reference>
<sequence>MRHEPTRAERLARLRHTIALHAPARDADGAFPREAFDELNACGALADPPSGPGEMAALLALLATVGRGDLSTGRIFEGHVNALFLIDSFGTDEQRERAHATADEGGILGVWNTDLPADPLRVEAGRLTGKKAFASGVDGLSQAIVTVPVAGGRQMLLVPLAGLPVDRAWWRPLGMRASGSHIVDMSGLEIRPEWWLGAPDDYITQPFFTGGAVRFLAVQAGGMHAVFDAAVDHLSRTGRAGDPHQAHRLARMGCAVETAYLWLARAGEAWEAAQAASDAQAGEHLKAVVEGARGAVERAGLDILEEAERGVGAAGLIAPHPLERLSRDLRTYLRQPNPDGAATEFAAAVTTGAWTPGRGLGLA</sequence>
<dbReference type="SUPFAM" id="SSF56645">
    <property type="entry name" value="Acyl-CoA dehydrogenase NM domain-like"/>
    <property type="match status" value="1"/>
</dbReference>
<feature type="domain" description="Acyl-CoA dehydrogenase/oxidase C-terminal" evidence="5">
    <location>
        <begin position="208"/>
        <end position="332"/>
    </location>
</feature>
<evidence type="ECO:0000256" key="3">
    <source>
        <dbReference type="ARBA" id="ARBA00022630"/>
    </source>
</evidence>
<protein>
    <submittedName>
        <fullName evidence="6">Acyl-CoA dehydrogenase family protein</fullName>
    </submittedName>
</protein>
<gene>
    <name evidence="6" type="ORF">ACFSKQ_01645</name>
</gene>
<dbReference type="RefSeq" id="WP_209735883.1">
    <property type="nucleotide sequence ID" value="NZ_CP072611.1"/>
</dbReference>
<evidence type="ECO:0000256" key="1">
    <source>
        <dbReference type="ARBA" id="ARBA00001974"/>
    </source>
</evidence>
<comment type="similarity">
    <text evidence="2">Belongs to the acyl-CoA dehydrogenase family.</text>
</comment>
<evidence type="ECO:0000313" key="6">
    <source>
        <dbReference type="EMBL" id="MFD2236164.1"/>
    </source>
</evidence>
<evidence type="ECO:0000313" key="7">
    <source>
        <dbReference type="Proteomes" id="UP001597371"/>
    </source>
</evidence>